<dbReference type="Pfam" id="PF01142">
    <property type="entry name" value="TruD"/>
    <property type="match status" value="2"/>
</dbReference>
<dbReference type="InterPro" id="IPR020119">
    <property type="entry name" value="PsdUridine_synth_TruD_CS"/>
</dbReference>
<evidence type="ECO:0000313" key="6">
    <source>
        <dbReference type="EMBL" id="MBZ7987793.1"/>
    </source>
</evidence>
<dbReference type="InterPro" id="IPR020103">
    <property type="entry name" value="PsdUridine_synth_cat_dom_sf"/>
</dbReference>
<dbReference type="EC" id="5.4.99.27" evidence="4"/>
<dbReference type="InterPro" id="IPR042214">
    <property type="entry name" value="TruD_catalytic"/>
</dbReference>
<proteinExistence type="inferred from homology"/>
<comment type="catalytic activity">
    <reaction evidence="4">
        <text>uridine(13) in tRNA = pseudouridine(13) in tRNA</text>
        <dbReference type="Rhea" id="RHEA:42540"/>
        <dbReference type="Rhea" id="RHEA-COMP:10105"/>
        <dbReference type="Rhea" id="RHEA-COMP:10106"/>
        <dbReference type="ChEBI" id="CHEBI:65314"/>
        <dbReference type="ChEBI" id="CHEBI:65315"/>
        <dbReference type="EC" id="5.4.99.27"/>
    </reaction>
</comment>
<dbReference type="GO" id="GO:0160150">
    <property type="term" value="F:tRNA pseudouridine(13) synthase activity"/>
    <property type="evidence" value="ECO:0007669"/>
    <property type="project" value="UniProtKB-EC"/>
</dbReference>
<evidence type="ECO:0000256" key="3">
    <source>
        <dbReference type="ARBA" id="ARBA00023235"/>
    </source>
</evidence>
<reference evidence="6 7" key="1">
    <citation type="submission" date="2020-07" db="EMBL/GenBank/DDBJ databases">
        <title>Transfer of Campylobacter canadensis to the novel genus Avispirillum gen. nov., that also includes two novel species recovered from migratory waterfowl: Avispirillum anseris sp. nov. and Avispirillum brantae sp. nov.</title>
        <authorList>
            <person name="Miller W.G."/>
            <person name="Chapman M.H."/>
            <person name="Yee E."/>
            <person name="Inglis G.D."/>
        </authorList>
    </citation>
    <scope>NUCLEOTIDE SEQUENCE [LARGE SCALE GENOMIC DNA]</scope>
    <source>
        <strain evidence="6 7">L283</strain>
    </source>
</reference>
<gene>
    <name evidence="4 6" type="primary">truD</name>
    <name evidence="6" type="ORF">AVCANL283_06740</name>
</gene>
<dbReference type="Gene3D" id="3.30.2350.20">
    <property type="entry name" value="TruD, catalytic domain"/>
    <property type="match status" value="1"/>
</dbReference>
<keyword evidence="2 4" id="KW-0819">tRNA processing</keyword>
<comment type="similarity">
    <text evidence="1 4">Belongs to the pseudouridine synthase TruD family.</text>
</comment>
<dbReference type="RefSeq" id="WP_224325456.1">
    <property type="nucleotide sequence ID" value="NZ_JACGBB010000015.1"/>
</dbReference>
<dbReference type="PROSITE" id="PS50984">
    <property type="entry name" value="TRUD"/>
    <property type="match status" value="1"/>
</dbReference>
<dbReference type="HAMAP" id="MF_01082">
    <property type="entry name" value="TruD"/>
    <property type="match status" value="1"/>
</dbReference>
<evidence type="ECO:0000313" key="7">
    <source>
        <dbReference type="Proteomes" id="UP000786183"/>
    </source>
</evidence>
<dbReference type="Proteomes" id="UP000786183">
    <property type="component" value="Unassembled WGS sequence"/>
</dbReference>
<keyword evidence="3 4" id="KW-0413">Isomerase</keyword>
<dbReference type="InterPro" id="IPR043165">
    <property type="entry name" value="TruD_insert_sf"/>
</dbReference>
<evidence type="ECO:0000259" key="5">
    <source>
        <dbReference type="PROSITE" id="PS50984"/>
    </source>
</evidence>
<dbReference type="NCBIfam" id="TIGR00094">
    <property type="entry name" value="tRNA_TruD_broad"/>
    <property type="match status" value="1"/>
</dbReference>
<dbReference type="PANTHER" id="PTHR47811:SF1">
    <property type="entry name" value="TRNA PSEUDOURIDINE SYNTHASE D"/>
    <property type="match status" value="1"/>
</dbReference>
<dbReference type="PROSITE" id="PS01268">
    <property type="entry name" value="UPF0024"/>
    <property type="match status" value="1"/>
</dbReference>
<evidence type="ECO:0000256" key="4">
    <source>
        <dbReference type="HAMAP-Rule" id="MF_01082"/>
    </source>
</evidence>
<comment type="function">
    <text evidence="4">Responsible for synthesis of pseudouridine from uracil-13 in transfer RNAs.</text>
</comment>
<dbReference type="InterPro" id="IPR001656">
    <property type="entry name" value="PsdUridine_synth_TruD"/>
</dbReference>
<dbReference type="EMBL" id="JACGBB010000015">
    <property type="protein sequence ID" value="MBZ7987793.1"/>
    <property type="molecule type" value="Genomic_DNA"/>
</dbReference>
<dbReference type="InterPro" id="IPR050170">
    <property type="entry name" value="TruD_pseudoU_synthase"/>
</dbReference>
<feature type="domain" description="TRUD" evidence="5">
    <location>
        <begin position="150"/>
        <end position="318"/>
    </location>
</feature>
<accession>A0ABS7WTD1</accession>
<dbReference type="SUPFAM" id="SSF55120">
    <property type="entry name" value="Pseudouridine synthase"/>
    <property type="match status" value="1"/>
</dbReference>
<sequence length="360" mass="42471">MNLRANKHSKINVHFSKNSQDFVVREIPMYEFSQNGEHLILHIQKKDLTTNDLLKDLSAATGVKQKDFGYAGLKDKLGLTYQYISMPKKYEKELKNFSHEKCKIIDTFTHNNKIKLGHLKGNSFFLRLKKVNKIDALKLEQVFTKIAKQGYPNYFGYQRFGKEQNNAQSGEDILKNKIKFKNHKLNKFLISALQSELFNRYLSKRIEISHFAQDFSKKELKEIFKDEKLVNDLKEQEHFFKLFDNELFEHYPFGKLFNENLQNAKERFLKQDISPSALILGANPRFNSGYLFELEQEIFKDYIELLQSQNGSRRYLWSFLQNASFKYNEELAHFCIEFTLQKGSYATVVLSELLNDEIIF</sequence>
<dbReference type="PANTHER" id="PTHR47811">
    <property type="entry name" value="TRNA PSEUDOURIDINE SYNTHASE D"/>
    <property type="match status" value="1"/>
</dbReference>
<feature type="active site" description="Nucleophile" evidence="4">
    <location>
        <position position="75"/>
    </location>
</feature>
<comment type="caution">
    <text evidence="6">The sequence shown here is derived from an EMBL/GenBank/DDBJ whole genome shotgun (WGS) entry which is preliminary data.</text>
</comment>
<dbReference type="InterPro" id="IPR011760">
    <property type="entry name" value="PsdUridine_synth_TruD_insert"/>
</dbReference>
<dbReference type="Gene3D" id="3.30.2340.10">
    <property type="entry name" value="TruD, insertion domain"/>
    <property type="match status" value="1"/>
</dbReference>
<evidence type="ECO:0000256" key="1">
    <source>
        <dbReference type="ARBA" id="ARBA00007953"/>
    </source>
</evidence>
<dbReference type="NCBIfam" id="NF002154">
    <property type="entry name" value="PRK00984.1-3"/>
    <property type="match status" value="1"/>
</dbReference>
<name>A0ABS7WTD1_9BACT</name>
<evidence type="ECO:0000256" key="2">
    <source>
        <dbReference type="ARBA" id="ARBA00022694"/>
    </source>
</evidence>
<organism evidence="6 7">
    <name type="scientific">Campylobacter canadensis</name>
    <dbReference type="NCBI Taxonomy" id="449520"/>
    <lineage>
        <taxon>Bacteria</taxon>
        <taxon>Pseudomonadati</taxon>
        <taxon>Campylobacterota</taxon>
        <taxon>Epsilonproteobacteria</taxon>
        <taxon>Campylobacterales</taxon>
        <taxon>Campylobacteraceae</taxon>
        <taxon>Campylobacter</taxon>
    </lineage>
</organism>
<protein>
    <recommendedName>
        <fullName evidence="4">tRNA pseudouridine synthase D</fullName>
        <ecNumber evidence="4">5.4.99.27</ecNumber>
    </recommendedName>
    <alternativeName>
        <fullName evidence="4">tRNA pseudouridine(13) synthase</fullName>
    </alternativeName>
    <alternativeName>
        <fullName evidence="4">tRNA pseudouridylate synthase D</fullName>
    </alternativeName>
    <alternativeName>
        <fullName evidence="4">tRNA-uridine isomerase D</fullName>
    </alternativeName>
</protein>
<keyword evidence="7" id="KW-1185">Reference proteome</keyword>